<name>A0A6J4I1U0_9BACT</name>
<organism evidence="2">
    <name type="scientific">uncultured Adhaeribacter sp</name>
    <dbReference type="NCBI Taxonomy" id="448109"/>
    <lineage>
        <taxon>Bacteria</taxon>
        <taxon>Pseudomonadati</taxon>
        <taxon>Bacteroidota</taxon>
        <taxon>Cytophagia</taxon>
        <taxon>Cytophagales</taxon>
        <taxon>Hymenobacteraceae</taxon>
        <taxon>Adhaeribacter</taxon>
        <taxon>environmental samples</taxon>
    </lineage>
</organism>
<dbReference type="Pfam" id="PF03625">
    <property type="entry name" value="DUF302"/>
    <property type="match status" value="1"/>
</dbReference>
<reference evidence="2" key="1">
    <citation type="submission" date="2020-02" db="EMBL/GenBank/DDBJ databases">
        <authorList>
            <person name="Meier V. D."/>
        </authorList>
    </citation>
    <scope>NUCLEOTIDE SEQUENCE</scope>
    <source>
        <strain evidence="2">AVDCRST_MAG95</strain>
    </source>
</reference>
<dbReference type="SUPFAM" id="SSF103247">
    <property type="entry name" value="TT1751-like"/>
    <property type="match status" value="1"/>
</dbReference>
<dbReference type="Gene3D" id="3.30.310.70">
    <property type="entry name" value="TT1751-like domain"/>
    <property type="match status" value="1"/>
</dbReference>
<dbReference type="EMBL" id="CADCTJ010000405">
    <property type="protein sequence ID" value="CAA9238042.1"/>
    <property type="molecule type" value="Genomic_DNA"/>
</dbReference>
<feature type="domain" description="DUF302" evidence="1">
    <location>
        <begin position="72"/>
        <end position="132"/>
    </location>
</feature>
<dbReference type="CDD" id="cd14797">
    <property type="entry name" value="DUF302"/>
    <property type="match status" value="1"/>
</dbReference>
<gene>
    <name evidence="2" type="ORF">AVDCRST_MAG95-1306</name>
</gene>
<evidence type="ECO:0000313" key="2">
    <source>
        <dbReference type="EMBL" id="CAA9238042.1"/>
    </source>
</evidence>
<dbReference type="InterPro" id="IPR005180">
    <property type="entry name" value="DUF302"/>
</dbReference>
<sequence>MPKSLVLPAQILFTAVSVWLLAPLARAQKSTPPPSAAKSGLVTVASNYPMAETIERFEAAVRAKKWVVFTQIDHAAAAKAAGLQLLPRTVIIFGNPKSGTPLMQTNPTLAIDLPLKALVWQDDNGKVWLTYNSVEFLGQRVYARHGLTLDPEPFQLLSKLLVDLARETTQ</sequence>
<proteinExistence type="predicted"/>
<protein>
    <recommendedName>
        <fullName evidence="1">DUF302 domain-containing protein</fullName>
    </recommendedName>
</protein>
<dbReference type="InterPro" id="IPR035923">
    <property type="entry name" value="TT1751-like_sf"/>
</dbReference>
<accession>A0A6J4I1U0</accession>
<evidence type="ECO:0000259" key="1">
    <source>
        <dbReference type="Pfam" id="PF03625"/>
    </source>
</evidence>
<dbReference type="PANTHER" id="PTHR38342:SF2">
    <property type="entry name" value="INNER MEMBRANE OR EXPORTED"/>
    <property type="match status" value="1"/>
</dbReference>
<dbReference type="PANTHER" id="PTHR38342">
    <property type="entry name" value="SLR5037 PROTEIN"/>
    <property type="match status" value="1"/>
</dbReference>
<dbReference type="AlphaFoldDB" id="A0A6J4I1U0"/>